<evidence type="ECO:0000313" key="3">
    <source>
        <dbReference type="Proteomes" id="UP001079430"/>
    </source>
</evidence>
<dbReference type="EMBL" id="JAPVOI010000004">
    <property type="protein sequence ID" value="MCZ4090604.1"/>
    <property type="molecule type" value="Genomic_DNA"/>
</dbReference>
<name>A0ABT4KF65_9HYPH</name>
<accession>A0ABT4KF65</accession>
<evidence type="ECO:0000256" key="1">
    <source>
        <dbReference type="SAM" id="MobiDB-lite"/>
    </source>
</evidence>
<comment type="caution">
    <text evidence="2">The sequence shown here is derived from an EMBL/GenBank/DDBJ whole genome shotgun (WGS) entry which is preliminary data.</text>
</comment>
<organism evidence="2 3">
    <name type="scientific">Sinorhizobium psoraleae</name>
    <dbReference type="NCBI Taxonomy" id="520838"/>
    <lineage>
        <taxon>Bacteria</taxon>
        <taxon>Pseudomonadati</taxon>
        <taxon>Pseudomonadota</taxon>
        <taxon>Alphaproteobacteria</taxon>
        <taxon>Hyphomicrobiales</taxon>
        <taxon>Rhizobiaceae</taxon>
        <taxon>Sinorhizobium/Ensifer group</taxon>
        <taxon>Sinorhizobium</taxon>
    </lineage>
</organism>
<feature type="region of interest" description="Disordered" evidence="1">
    <location>
        <begin position="194"/>
        <end position="218"/>
    </location>
</feature>
<feature type="compositionally biased region" description="Polar residues" evidence="1">
    <location>
        <begin position="202"/>
        <end position="218"/>
    </location>
</feature>
<dbReference type="RefSeq" id="WP_269279048.1">
    <property type="nucleotide sequence ID" value="NZ_JAPVOI010000004.1"/>
</dbReference>
<dbReference type="Proteomes" id="UP001079430">
    <property type="component" value="Unassembled WGS sequence"/>
</dbReference>
<protein>
    <submittedName>
        <fullName evidence="2">Uncharacterized protein</fullName>
    </submittedName>
</protein>
<gene>
    <name evidence="2" type="ORF">O3W52_11155</name>
</gene>
<keyword evidence="3" id="KW-1185">Reference proteome</keyword>
<sequence length="218" mass="24304">MENSALHTVHIGSKIVTPQSTYLAEVLAEARREVKREDQSRAAEQAVAPVELPLVPKKAHTVIAQPNLHKDVRAFLAELRKSKTDRNGFVYLKYIKVAPADIDRVGKFISSMASELEPYEFAFDAGSNRVGFSKNGTKVDFEITAPRKRVIKTSRSGWEHYDYEHAGRLSMRIFGWGKARRKIGLIPILGRSKRPSHKSLRASGSTMSSRGSGKNSNV</sequence>
<evidence type="ECO:0000313" key="2">
    <source>
        <dbReference type="EMBL" id="MCZ4090604.1"/>
    </source>
</evidence>
<reference evidence="2" key="1">
    <citation type="submission" date="2022-10" db="EMBL/GenBank/DDBJ databases">
        <title>Whole genome sequencing of three plant growth promoting bacteria isolated from Vachellia tortilis subsp. raddiana in Morocco.</title>
        <authorList>
            <person name="Hnini M."/>
            <person name="Zouagui R."/>
            <person name="Zouagui H."/>
            <person name="Chemao Elfihri M.-W."/>
            <person name="Ibrahimi A."/>
            <person name="Sbabou L."/>
            <person name="Aurag J."/>
        </authorList>
    </citation>
    <scope>NUCLEOTIDE SEQUENCE</scope>
    <source>
        <strain evidence="2">LMR678</strain>
    </source>
</reference>
<proteinExistence type="predicted"/>